<evidence type="ECO:0000313" key="3">
    <source>
        <dbReference type="Proteomes" id="UP001558613"/>
    </source>
</evidence>
<evidence type="ECO:0000256" key="1">
    <source>
        <dbReference type="SAM" id="MobiDB-lite"/>
    </source>
</evidence>
<comment type="caution">
    <text evidence="2">The sequence shown here is derived from an EMBL/GenBank/DDBJ whole genome shotgun (WGS) entry which is preliminary data.</text>
</comment>
<accession>A0ABR3L7U0</accession>
<sequence>MAGAEMGVFGETSSWIKAHFSYSLIHPDVGRVHKQLPLRPPPVRHTHSQGPHWPRPPQTQTAQRCLLDSVQVPM</sequence>
<organism evidence="2 3">
    <name type="scientific">Cirrhinus molitorella</name>
    <name type="common">mud carp</name>
    <dbReference type="NCBI Taxonomy" id="172907"/>
    <lineage>
        <taxon>Eukaryota</taxon>
        <taxon>Metazoa</taxon>
        <taxon>Chordata</taxon>
        <taxon>Craniata</taxon>
        <taxon>Vertebrata</taxon>
        <taxon>Euteleostomi</taxon>
        <taxon>Actinopterygii</taxon>
        <taxon>Neopterygii</taxon>
        <taxon>Teleostei</taxon>
        <taxon>Ostariophysi</taxon>
        <taxon>Cypriniformes</taxon>
        <taxon>Cyprinidae</taxon>
        <taxon>Labeoninae</taxon>
        <taxon>Labeonini</taxon>
        <taxon>Cirrhinus</taxon>
    </lineage>
</organism>
<dbReference type="Proteomes" id="UP001558613">
    <property type="component" value="Unassembled WGS sequence"/>
</dbReference>
<gene>
    <name evidence="2" type="ORF">QQF64_022251</name>
</gene>
<name>A0ABR3L7U0_9TELE</name>
<protein>
    <submittedName>
        <fullName evidence="2">Uncharacterized protein</fullName>
    </submittedName>
</protein>
<keyword evidence="3" id="KW-1185">Reference proteome</keyword>
<feature type="compositionally biased region" description="Basic residues" evidence="1">
    <location>
        <begin position="33"/>
        <end position="47"/>
    </location>
</feature>
<evidence type="ECO:0000313" key="2">
    <source>
        <dbReference type="EMBL" id="KAL1248933.1"/>
    </source>
</evidence>
<reference evidence="2 3" key="1">
    <citation type="submission" date="2023-09" db="EMBL/GenBank/DDBJ databases">
        <authorList>
            <person name="Wang M."/>
        </authorList>
    </citation>
    <scope>NUCLEOTIDE SEQUENCE [LARGE SCALE GENOMIC DNA]</scope>
    <source>
        <strain evidence="2">GT-2023</strain>
        <tissue evidence="2">Liver</tissue>
    </source>
</reference>
<feature type="region of interest" description="Disordered" evidence="1">
    <location>
        <begin position="33"/>
        <end position="61"/>
    </location>
</feature>
<dbReference type="EMBL" id="JAYMGO010000024">
    <property type="protein sequence ID" value="KAL1248933.1"/>
    <property type="molecule type" value="Genomic_DNA"/>
</dbReference>
<proteinExistence type="predicted"/>